<evidence type="ECO:0000256" key="14">
    <source>
        <dbReference type="PIRSR" id="PIRSR604329-50"/>
    </source>
</evidence>
<dbReference type="RefSeq" id="WP_228233275.1">
    <property type="nucleotide sequence ID" value="NZ_JAJGNA010000004.1"/>
</dbReference>
<evidence type="ECO:0000256" key="12">
    <source>
        <dbReference type="ARBA" id="ARBA00056663"/>
    </source>
</evidence>
<dbReference type="GO" id="GO:0017004">
    <property type="term" value="P:cytochrome complex assembly"/>
    <property type="evidence" value="ECO:0007669"/>
    <property type="project" value="UniProtKB-KW"/>
</dbReference>
<evidence type="ECO:0000313" key="16">
    <source>
        <dbReference type="EMBL" id="MCC4307906.1"/>
    </source>
</evidence>
<dbReference type="PANTHER" id="PTHR34128:SF2">
    <property type="entry name" value="CYTOCHROME C-TYPE BIOGENESIS PROTEIN CCME HOMOLOG, MITOCHONDRIAL"/>
    <property type="match status" value="1"/>
</dbReference>
<evidence type="ECO:0000256" key="13">
    <source>
        <dbReference type="HAMAP-Rule" id="MF_01959"/>
    </source>
</evidence>
<dbReference type="Proteomes" id="UP001108027">
    <property type="component" value="Unassembled WGS sequence"/>
</dbReference>
<dbReference type="InterPro" id="IPR036127">
    <property type="entry name" value="CcmE-like_sf"/>
</dbReference>
<keyword evidence="9 13" id="KW-1133">Transmembrane helix</keyword>
<dbReference type="NCBIfam" id="NF009727">
    <property type="entry name" value="PRK13254.1-1"/>
    <property type="match status" value="1"/>
</dbReference>
<evidence type="ECO:0000313" key="17">
    <source>
        <dbReference type="Proteomes" id="UP001108027"/>
    </source>
</evidence>
<dbReference type="InterPro" id="IPR004329">
    <property type="entry name" value="CcmE"/>
</dbReference>
<dbReference type="NCBIfam" id="NF009731">
    <property type="entry name" value="PRK13254.1-5"/>
    <property type="match status" value="1"/>
</dbReference>
<feature type="region of interest" description="Disordered" evidence="15">
    <location>
        <begin position="125"/>
        <end position="174"/>
    </location>
</feature>
<dbReference type="NCBIfam" id="NF009729">
    <property type="entry name" value="PRK13254.1-3"/>
    <property type="match status" value="1"/>
</dbReference>
<evidence type="ECO:0000256" key="3">
    <source>
        <dbReference type="ARBA" id="ARBA00022519"/>
    </source>
</evidence>
<dbReference type="SUPFAM" id="SSF82093">
    <property type="entry name" value="Heme chaperone CcmE"/>
    <property type="match status" value="1"/>
</dbReference>
<evidence type="ECO:0000256" key="6">
    <source>
        <dbReference type="ARBA" id="ARBA00022723"/>
    </source>
</evidence>
<dbReference type="FunFam" id="2.40.50.140:FF:000104">
    <property type="entry name" value="Cytochrome c-type biogenesis protein CcmE"/>
    <property type="match status" value="1"/>
</dbReference>
<evidence type="ECO:0000256" key="2">
    <source>
        <dbReference type="ARBA" id="ARBA00022475"/>
    </source>
</evidence>
<feature type="topological domain" description="Cytoplasmic" evidence="13">
    <location>
        <begin position="1"/>
        <end position="8"/>
    </location>
</feature>
<comment type="caution">
    <text evidence="16">The sequence shown here is derived from an EMBL/GenBank/DDBJ whole genome shotgun (WGS) entry which is preliminary data.</text>
</comment>
<dbReference type="NCBIfam" id="NF009638">
    <property type="entry name" value="PRK13165.1"/>
    <property type="match status" value="1"/>
</dbReference>
<feature type="binding site" description="covalent" evidence="13 14">
    <location>
        <position position="124"/>
    </location>
    <ligand>
        <name>heme</name>
        <dbReference type="ChEBI" id="CHEBI:30413"/>
    </ligand>
</feature>
<evidence type="ECO:0000256" key="15">
    <source>
        <dbReference type="SAM" id="MobiDB-lite"/>
    </source>
</evidence>
<feature type="binding site" description="axial binding residue" evidence="13 14">
    <location>
        <position position="128"/>
    </location>
    <ligand>
        <name>heme</name>
        <dbReference type="ChEBI" id="CHEBI:30413"/>
    </ligand>
    <ligandPart>
        <name>Fe</name>
        <dbReference type="ChEBI" id="CHEBI:18248"/>
    </ligandPart>
</feature>
<reference evidence="16" key="1">
    <citation type="submission" date="2021-10" db="EMBL/GenBank/DDBJ databases">
        <title>The diversity and Nitrogen Metabolism of Culturable Nitrate-Utilizing Bacteria Within the Oxygen Minimum Zone of the Changjiang (Yangtze River)Estuary.</title>
        <authorList>
            <person name="Zhang D."/>
            <person name="Zheng J."/>
            <person name="Liu S."/>
            <person name="He W."/>
        </authorList>
    </citation>
    <scope>NUCLEOTIDE SEQUENCE</scope>
    <source>
        <strain evidence="16">FXH-223</strain>
    </source>
</reference>
<dbReference type="InterPro" id="IPR012340">
    <property type="entry name" value="NA-bd_OB-fold"/>
</dbReference>
<keyword evidence="8 13" id="KW-0735">Signal-anchor</keyword>
<name>A0A9Q3YMS7_9GAMM</name>
<evidence type="ECO:0000256" key="10">
    <source>
        <dbReference type="ARBA" id="ARBA00023004"/>
    </source>
</evidence>
<dbReference type="GO" id="GO:0017003">
    <property type="term" value="P:protein-heme linkage"/>
    <property type="evidence" value="ECO:0007669"/>
    <property type="project" value="UniProtKB-UniRule"/>
</dbReference>
<protein>
    <recommendedName>
        <fullName evidence="13">Cytochrome c-type biogenesis protein CcmE</fullName>
    </recommendedName>
    <alternativeName>
        <fullName evidence="13">Cytochrome c maturation protein E</fullName>
    </alternativeName>
    <alternativeName>
        <fullName evidence="13">Heme chaperone CcmE</fullName>
    </alternativeName>
</protein>
<organism evidence="16 17">
    <name type="scientific">Alloalcanivorax marinus</name>
    <dbReference type="NCBI Taxonomy" id="1177169"/>
    <lineage>
        <taxon>Bacteria</taxon>
        <taxon>Pseudomonadati</taxon>
        <taxon>Pseudomonadota</taxon>
        <taxon>Gammaproteobacteria</taxon>
        <taxon>Oceanospirillales</taxon>
        <taxon>Alcanivoracaceae</taxon>
        <taxon>Alloalcanivorax</taxon>
    </lineage>
</organism>
<keyword evidence="10 13" id="KW-0408">Iron</keyword>
<feature type="compositionally biased region" description="Low complexity" evidence="15">
    <location>
        <begin position="159"/>
        <end position="174"/>
    </location>
</feature>
<keyword evidence="3" id="KW-0997">Cell inner membrane</keyword>
<evidence type="ECO:0000256" key="9">
    <source>
        <dbReference type="ARBA" id="ARBA00022989"/>
    </source>
</evidence>
<evidence type="ECO:0000256" key="4">
    <source>
        <dbReference type="ARBA" id="ARBA00022617"/>
    </source>
</evidence>
<evidence type="ECO:0000256" key="1">
    <source>
        <dbReference type="ARBA" id="ARBA00004533"/>
    </source>
</evidence>
<dbReference type="GO" id="GO:0020037">
    <property type="term" value="F:heme binding"/>
    <property type="evidence" value="ECO:0007669"/>
    <property type="project" value="InterPro"/>
</dbReference>
<evidence type="ECO:0000256" key="7">
    <source>
        <dbReference type="ARBA" id="ARBA00022748"/>
    </source>
</evidence>
<comment type="subcellular location">
    <subcellularLocation>
        <location evidence="1">Cell inner membrane</location>
    </subcellularLocation>
    <subcellularLocation>
        <location evidence="13">Cell membrane</location>
        <topology evidence="13">Single-pass type II membrane protein</topology>
    </subcellularLocation>
</comment>
<keyword evidence="7 13" id="KW-0201">Cytochrome c-type biogenesis</keyword>
<dbReference type="AlphaFoldDB" id="A0A9Q3YMS7"/>
<evidence type="ECO:0000256" key="8">
    <source>
        <dbReference type="ARBA" id="ARBA00022968"/>
    </source>
</evidence>
<dbReference type="GO" id="GO:0046872">
    <property type="term" value="F:metal ion binding"/>
    <property type="evidence" value="ECO:0007669"/>
    <property type="project" value="UniProtKB-KW"/>
</dbReference>
<comment type="similarity">
    <text evidence="13">Belongs to the CcmE/CycJ family.</text>
</comment>
<keyword evidence="17" id="KW-1185">Reference proteome</keyword>
<comment type="function">
    <text evidence="12 13">Heme chaperone required for the biogenesis of c-type cytochromes. Transiently binds heme delivered by CcmC and transfers the heme to apo-cytochromes in a process facilitated by CcmF and CcmH.</text>
</comment>
<feature type="topological domain" description="Extracellular" evidence="13">
    <location>
        <begin position="30"/>
        <end position="174"/>
    </location>
</feature>
<keyword evidence="5 13" id="KW-0812">Transmembrane</keyword>
<dbReference type="HAMAP" id="MF_01959">
    <property type="entry name" value="CcmE"/>
    <property type="match status" value="1"/>
</dbReference>
<keyword evidence="11 13" id="KW-0472">Membrane</keyword>
<dbReference type="GO" id="GO:0005886">
    <property type="term" value="C:plasma membrane"/>
    <property type="evidence" value="ECO:0007669"/>
    <property type="project" value="UniProtKB-SubCell"/>
</dbReference>
<evidence type="ECO:0000256" key="5">
    <source>
        <dbReference type="ARBA" id="ARBA00022692"/>
    </source>
</evidence>
<accession>A0A9Q3YMS7</accession>
<sequence length="174" mass="18724">MNPVRKQRLILVLAILAGLAVAVGLAVYALRQNINLFYTPQQVVSGEAPVDTKMRVGGLVVDGSVRRNPETLDVTFAVTDGKGTFDIHYRGILPDLFREGQGIVANGTLISRDRFEAEEVLAKHDETYMPPEVQDALEKAGHPGGAGKAGSGSDDSEGYSRGYSESYSSDRPTD</sequence>
<keyword evidence="4 13" id="KW-0349">Heme</keyword>
<dbReference type="EMBL" id="JAJGNA010000004">
    <property type="protein sequence ID" value="MCC4307906.1"/>
    <property type="molecule type" value="Genomic_DNA"/>
</dbReference>
<dbReference type="PANTHER" id="PTHR34128">
    <property type="entry name" value="CYTOCHROME C-TYPE BIOGENESIS PROTEIN CCME HOMOLOG, MITOCHONDRIAL"/>
    <property type="match status" value="1"/>
</dbReference>
<keyword evidence="6 13" id="KW-0479">Metal-binding</keyword>
<proteinExistence type="inferred from homology"/>
<gene>
    <name evidence="13 16" type="primary">ccmE</name>
    <name evidence="13" type="synonym">cycJ</name>
    <name evidence="16" type="ORF">LL252_04920</name>
</gene>
<dbReference type="Pfam" id="PF03100">
    <property type="entry name" value="CcmE"/>
    <property type="match status" value="1"/>
</dbReference>
<evidence type="ECO:0000256" key="11">
    <source>
        <dbReference type="ARBA" id="ARBA00023136"/>
    </source>
</evidence>
<keyword evidence="2 13" id="KW-1003">Cell membrane</keyword>
<dbReference type="Gene3D" id="2.40.50.140">
    <property type="entry name" value="Nucleic acid-binding proteins"/>
    <property type="match status" value="1"/>
</dbReference>